<keyword evidence="1" id="KW-0479">Metal-binding</keyword>
<dbReference type="InterPro" id="IPR001155">
    <property type="entry name" value="OxRdtase_FMN_N"/>
</dbReference>
<evidence type="ECO:0000259" key="2">
    <source>
        <dbReference type="PROSITE" id="PS50966"/>
    </source>
</evidence>
<dbReference type="InterPro" id="IPR045247">
    <property type="entry name" value="Oye-like"/>
</dbReference>
<dbReference type="GO" id="GO:0008270">
    <property type="term" value="F:zinc ion binding"/>
    <property type="evidence" value="ECO:0007669"/>
    <property type="project" value="UniProtKB-KW"/>
</dbReference>
<reference evidence="3" key="1">
    <citation type="submission" date="2020-03" db="EMBL/GenBank/DDBJ databases">
        <title>Hybrid Assembly of Korean Phytophthora infestans isolates.</title>
        <authorList>
            <person name="Prokchorchik M."/>
            <person name="Lee Y."/>
            <person name="Seo J."/>
            <person name="Cho J.-H."/>
            <person name="Park Y.-E."/>
            <person name="Jang D.-C."/>
            <person name="Im J.-S."/>
            <person name="Choi J.-G."/>
            <person name="Park H.-J."/>
            <person name="Lee G.-B."/>
            <person name="Lee Y.-G."/>
            <person name="Hong S.-Y."/>
            <person name="Cho K."/>
            <person name="Sohn K.H."/>
        </authorList>
    </citation>
    <scope>NUCLEOTIDE SEQUENCE</scope>
    <source>
        <strain evidence="3">KR_2_A2</strain>
    </source>
</reference>
<dbReference type="EMBL" id="JAACNO010001667">
    <property type="protein sequence ID" value="KAF4138511.1"/>
    <property type="molecule type" value="Genomic_DNA"/>
</dbReference>
<keyword evidence="1" id="KW-0862">Zinc</keyword>
<sequence>MSSKTDSYTLFTPLHLGKGLELKNRMVYGPVTRARSDIETHAPLKRNAIYYEQRASAGLIVTEACAISEQAFGWYGSPALYTDERLYSQSRHVGGVRSHRRWRGFPASSRRSQLYPTVGASIPRGRASEAQLLYQSLYRVQVLNSEHDPFEVSPKWSADDIRMVRQCYVCDCSESRQAGWMCEHIVATMALLEKISIDALLSVLPARRRPRGQFKSRGALARTRFNKSDARFFGVSHLEQLFMESPAAPTHWHVTKEFSVKNRGQVLREHVPGHVDRWLENGGRYQWKVKFST</sequence>
<dbReference type="PANTHER" id="PTHR22893">
    <property type="entry name" value="NADH OXIDOREDUCTASE-RELATED"/>
    <property type="match status" value="1"/>
</dbReference>
<proteinExistence type="predicted"/>
<dbReference type="Proteomes" id="UP000704712">
    <property type="component" value="Unassembled WGS sequence"/>
</dbReference>
<organism evidence="3 4">
    <name type="scientific">Phytophthora infestans</name>
    <name type="common">Potato late blight agent</name>
    <name type="synonym">Botrytis infestans</name>
    <dbReference type="NCBI Taxonomy" id="4787"/>
    <lineage>
        <taxon>Eukaryota</taxon>
        <taxon>Sar</taxon>
        <taxon>Stramenopiles</taxon>
        <taxon>Oomycota</taxon>
        <taxon>Peronosporomycetes</taxon>
        <taxon>Peronosporales</taxon>
        <taxon>Peronosporaceae</taxon>
        <taxon>Phytophthora</taxon>
    </lineage>
</organism>
<comment type="caution">
    <text evidence="3">The sequence shown here is derived from an EMBL/GenBank/DDBJ whole genome shotgun (WGS) entry which is preliminary data.</text>
</comment>
<dbReference type="SUPFAM" id="SSF51395">
    <property type="entry name" value="FMN-linked oxidoreductases"/>
    <property type="match status" value="1"/>
</dbReference>
<dbReference type="GO" id="GO:0010181">
    <property type="term" value="F:FMN binding"/>
    <property type="evidence" value="ECO:0007669"/>
    <property type="project" value="InterPro"/>
</dbReference>
<dbReference type="InterPro" id="IPR013785">
    <property type="entry name" value="Aldolase_TIM"/>
</dbReference>
<evidence type="ECO:0000256" key="1">
    <source>
        <dbReference type="PROSITE-ProRule" id="PRU00325"/>
    </source>
</evidence>
<dbReference type="PANTHER" id="PTHR22893:SF91">
    <property type="entry name" value="NADPH DEHYDROGENASE 2-RELATED"/>
    <property type="match status" value="1"/>
</dbReference>
<dbReference type="Gene3D" id="3.20.20.70">
    <property type="entry name" value="Aldolase class I"/>
    <property type="match status" value="1"/>
</dbReference>
<dbReference type="GO" id="GO:0016491">
    <property type="term" value="F:oxidoreductase activity"/>
    <property type="evidence" value="ECO:0007669"/>
    <property type="project" value="InterPro"/>
</dbReference>
<evidence type="ECO:0000313" key="3">
    <source>
        <dbReference type="EMBL" id="KAF4138511.1"/>
    </source>
</evidence>
<name>A0A8S9UCP1_PHYIN</name>
<feature type="domain" description="SWIM-type" evidence="2">
    <location>
        <begin position="150"/>
        <end position="193"/>
    </location>
</feature>
<dbReference type="PROSITE" id="PS50966">
    <property type="entry name" value="ZF_SWIM"/>
    <property type="match status" value="1"/>
</dbReference>
<gene>
    <name evidence="3" type="ORF">GN958_ATG12253</name>
</gene>
<evidence type="ECO:0000313" key="4">
    <source>
        <dbReference type="Proteomes" id="UP000704712"/>
    </source>
</evidence>
<keyword evidence="1" id="KW-0863">Zinc-finger</keyword>
<dbReference type="InterPro" id="IPR007527">
    <property type="entry name" value="Znf_SWIM"/>
</dbReference>
<dbReference type="Pfam" id="PF00724">
    <property type="entry name" value="Oxidored_FMN"/>
    <property type="match status" value="1"/>
</dbReference>
<dbReference type="AlphaFoldDB" id="A0A8S9UCP1"/>
<protein>
    <submittedName>
        <fullName evidence="3">NADH:flavin oxidoreductase / NADH oxidase family</fullName>
    </submittedName>
</protein>
<accession>A0A8S9UCP1</accession>